<dbReference type="EMBL" id="FQ311475">
    <property type="protein sequence ID" value="CBQ74084.1"/>
    <property type="molecule type" value="Genomic_DNA"/>
</dbReference>
<evidence type="ECO:0000313" key="2">
    <source>
        <dbReference type="Proteomes" id="UP000006878"/>
    </source>
</evidence>
<organism evidence="1 2">
    <name type="scientific">Glutamicibacter arilaitensis (strain DSM 16368 / CIP 108037 / IAM 15318 / JCM 13566 / NCIMB 14258 / Re117)</name>
    <name type="common">Arthrobacter arilaitensis</name>
    <dbReference type="NCBI Taxonomy" id="861360"/>
    <lineage>
        <taxon>Bacteria</taxon>
        <taxon>Bacillati</taxon>
        <taxon>Actinomycetota</taxon>
        <taxon>Actinomycetes</taxon>
        <taxon>Micrococcales</taxon>
        <taxon>Micrococcaceae</taxon>
        <taxon>Glutamicibacter</taxon>
    </lineage>
</organism>
<keyword evidence="1" id="KW-0614">Plasmid</keyword>
<evidence type="ECO:0000313" key="1">
    <source>
        <dbReference type="EMBL" id="CBQ74084.1"/>
    </source>
</evidence>
<gene>
    <name evidence="1" type="ordered locus">AARI_pI00420</name>
</gene>
<dbReference type="GeneID" id="303183618"/>
<reference evidence="2" key="2">
    <citation type="submission" date="2010-07" db="EMBL/GenBank/DDBJ databases">
        <title>Complete genome sequence of Arthrobacter arilaitensis (strain DSM 16368 / CIP 108037 / JCM 13566 / Re117).</title>
        <authorList>
            <person name="Genoscope."/>
        </authorList>
    </citation>
    <scope>NUCLEOTIDE SEQUENCE [LARGE SCALE GENOMIC DNA]</scope>
    <source>
        <strain evidence="2">DSM 16368 / CIP 108037 / IAM 15318 / JCM 13566 / Re117</strain>
        <plasmid evidence="2">pRE117-1</plasmid>
    </source>
</reference>
<dbReference type="RefSeq" id="WP_013347400.1">
    <property type="nucleotide sequence ID" value="NC_014549.1"/>
</dbReference>
<accession>A0ABM9PSQ6</accession>
<name>A0ABM9PSQ6_GLUAR</name>
<protein>
    <submittedName>
        <fullName evidence="1">Uncharacterized protein</fullName>
    </submittedName>
</protein>
<keyword evidence="2" id="KW-1185">Reference proteome</keyword>
<dbReference type="Proteomes" id="UP000006878">
    <property type="component" value="Plasmid pRE117-1"/>
</dbReference>
<reference evidence="2" key="1">
    <citation type="journal article" date="2010" name="PLoS ONE">
        <title>The Arthrobacter arilaitensis Re117 genome sequence reveals its genetic adaptation to the surface of cheese.</title>
        <authorList>
            <person name="Monnet C."/>
            <person name="Loux V."/>
            <person name="Gibrat J.F."/>
            <person name="Spinnler E."/>
            <person name="Barbe V."/>
            <person name="Vacherie B."/>
            <person name="Gavory F."/>
            <person name="Gourbeyre E."/>
            <person name="Siguier P."/>
            <person name="Chandler M."/>
            <person name="Elleuch R."/>
            <person name="Irlinger F."/>
            <person name="Vallaeys T."/>
        </authorList>
    </citation>
    <scope>NUCLEOTIDE SEQUENCE</scope>
    <source>
        <strain evidence="2">DSM 16368 / CIP 108037 / IAM 15318 / JCM 13566 / Re117</strain>
    </source>
</reference>
<proteinExistence type="predicted"/>
<geneLocation type="plasmid" evidence="1 2">
    <name>pRE117-1</name>
</geneLocation>
<sequence>MNKALFTYPEEAVFGATEEHRRTANDLRRAIGPGVLGSLGATGLATVPGSHQCGGLMFTARVLPLTKSGARGTQPRKMAVMVSLTPADEIDVEVREIARNTEHARIEGIYVDQLARASLAIDYDGPTALNPRFWN</sequence>